<proteinExistence type="predicted"/>
<evidence type="ECO:0000313" key="2">
    <source>
        <dbReference type="EMBL" id="CEK98898.1"/>
    </source>
</evidence>
<dbReference type="EMBL" id="HACG01052027">
    <property type="protein sequence ID" value="CEK98898.1"/>
    <property type="molecule type" value="Transcribed_RNA"/>
</dbReference>
<protein>
    <submittedName>
        <fullName evidence="2">Uncharacterized protein</fullName>
    </submittedName>
</protein>
<gene>
    <name evidence="2" type="primary">ORF219921</name>
</gene>
<sequence>MEVAAKLKPSKSWKTIPSPSKDEISEVVGAYTNTNTTEDSSFHKMSQVSSLDTRLEIVDGDSSKEATLSNSYSLEWENLFTKPGMTKTLKEKAMEGSLR</sequence>
<feature type="non-terminal residue" evidence="2">
    <location>
        <position position="99"/>
    </location>
</feature>
<dbReference type="AlphaFoldDB" id="A0A0B7C113"/>
<name>A0A0B7C113_9EUPU</name>
<accession>A0A0B7C113</accession>
<evidence type="ECO:0000256" key="1">
    <source>
        <dbReference type="SAM" id="MobiDB-lite"/>
    </source>
</evidence>
<reference evidence="2" key="1">
    <citation type="submission" date="2014-12" db="EMBL/GenBank/DDBJ databases">
        <title>Insight into the proteome of Arion vulgaris.</title>
        <authorList>
            <person name="Aradska J."/>
            <person name="Bulat T."/>
            <person name="Smidak R."/>
            <person name="Sarate P."/>
            <person name="Gangsoo J."/>
            <person name="Sialana F."/>
            <person name="Bilban M."/>
            <person name="Lubec G."/>
        </authorList>
    </citation>
    <scope>NUCLEOTIDE SEQUENCE</scope>
    <source>
        <tissue evidence="2">Skin</tissue>
    </source>
</reference>
<feature type="region of interest" description="Disordered" evidence="1">
    <location>
        <begin position="1"/>
        <end position="20"/>
    </location>
</feature>
<organism evidence="2">
    <name type="scientific">Arion vulgaris</name>
    <dbReference type="NCBI Taxonomy" id="1028688"/>
    <lineage>
        <taxon>Eukaryota</taxon>
        <taxon>Metazoa</taxon>
        <taxon>Spiralia</taxon>
        <taxon>Lophotrochozoa</taxon>
        <taxon>Mollusca</taxon>
        <taxon>Gastropoda</taxon>
        <taxon>Heterobranchia</taxon>
        <taxon>Euthyneura</taxon>
        <taxon>Panpulmonata</taxon>
        <taxon>Eupulmonata</taxon>
        <taxon>Stylommatophora</taxon>
        <taxon>Helicina</taxon>
        <taxon>Arionoidea</taxon>
        <taxon>Arionidae</taxon>
        <taxon>Arion</taxon>
    </lineage>
</organism>